<sequence length="142" mass="16382">MYTNTHSVGTKEKELEAVMQQESCDVVVIMEMWWDDWRDWSAARCGQMLFRKDRRCGRGGEGALYVRKSLDSVELEVSDNRVESLWVIIRAKAKKADVLVGICYRPPNQKEEGDDLFYKQLMDVSKLPALVLLDDFSLLDVC</sequence>
<dbReference type="InterPro" id="IPR036691">
    <property type="entry name" value="Endo/exonu/phosph_ase_sf"/>
</dbReference>
<evidence type="ECO:0000313" key="2">
    <source>
        <dbReference type="Proteomes" id="UP001145742"/>
    </source>
</evidence>
<protein>
    <submittedName>
        <fullName evidence="1">Mitochondrial fission process protein 1</fullName>
    </submittedName>
</protein>
<dbReference type="Gene3D" id="3.60.10.10">
    <property type="entry name" value="Endonuclease/exonuclease/phosphatase"/>
    <property type="match status" value="1"/>
</dbReference>
<accession>A0ABQ9DUC7</accession>
<dbReference type="PANTHER" id="PTHR33395">
    <property type="entry name" value="TRANSCRIPTASE, PUTATIVE-RELATED-RELATED"/>
    <property type="match status" value="1"/>
</dbReference>
<dbReference type="PANTHER" id="PTHR33395:SF22">
    <property type="entry name" value="REVERSE TRANSCRIPTASE DOMAIN-CONTAINING PROTEIN"/>
    <property type="match status" value="1"/>
</dbReference>
<comment type="caution">
    <text evidence="1">The sequence shown here is derived from an EMBL/GenBank/DDBJ whole genome shotgun (WGS) entry which is preliminary data.</text>
</comment>
<organism evidence="1 2">
    <name type="scientific">Willisornis vidua</name>
    <name type="common">Xingu scale-backed antbird</name>
    <dbReference type="NCBI Taxonomy" id="1566151"/>
    <lineage>
        <taxon>Eukaryota</taxon>
        <taxon>Metazoa</taxon>
        <taxon>Chordata</taxon>
        <taxon>Craniata</taxon>
        <taxon>Vertebrata</taxon>
        <taxon>Euteleostomi</taxon>
        <taxon>Archelosauria</taxon>
        <taxon>Archosauria</taxon>
        <taxon>Dinosauria</taxon>
        <taxon>Saurischia</taxon>
        <taxon>Theropoda</taxon>
        <taxon>Coelurosauria</taxon>
        <taxon>Aves</taxon>
        <taxon>Neognathae</taxon>
        <taxon>Neoaves</taxon>
        <taxon>Telluraves</taxon>
        <taxon>Australaves</taxon>
        <taxon>Passeriformes</taxon>
        <taxon>Thamnophilidae</taxon>
        <taxon>Willisornis</taxon>
    </lineage>
</organism>
<evidence type="ECO:0000313" key="1">
    <source>
        <dbReference type="EMBL" id="KAJ7427849.1"/>
    </source>
</evidence>
<dbReference type="EMBL" id="WHWB01031811">
    <property type="protein sequence ID" value="KAJ7427849.1"/>
    <property type="molecule type" value="Genomic_DNA"/>
</dbReference>
<dbReference type="SUPFAM" id="SSF56219">
    <property type="entry name" value="DNase I-like"/>
    <property type="match status" value="1"/>
</dbReference>
<gene>
    <name evidence="1" type="ORF">WISP_03489</name>
</gene>
<name>A0ABQ9DUC7_9PASS</name>
<proteinExistence type="predicted"/>
<dbReference type="Proteomes" id="UP001145742">
    <property type="component" value="Unassembled WGS sequence"/>
</dbReference>
<keyword evidence="2" id="KW-1185">Reference proteome</keyword>
<reference evidence="1" key="1">
    <citation type="submission" date="2019-10" db="EMBL/GenBank/DDBJ databases">
        <authorList>
            <person name="Soares A.E.R."/>
            <person name="Aleixo A."/>
            <person name="Schneider P."/>
            <person name="Miyaki C.Y."/>
            <person name="Schneider M.P."/>
            <person name="Mello C."/>
            <person name="Vasconcelos A.T.R."/>
        </authorList>
    </citation>
    <scope>NUCLEOTIDE SEQUENCE</scope>
    <source>
        <tissue evidence="1">Muscle</tissue>
    </source>
</reference>